<dbReference type="Proteomes" id="UP000094801">
    <property type="component" value="Unassembled WGS sequence"/>
</dbReference>
<protein>
    <submittedName>
        <fullName evidence="2">Uncharacterized protein</fullName>
    </submittedName>
</protein>
<evidence type="ECO:0000313" key="2">
    <source>
        <dbReference type="EMBL" id="ODV84780.1"/>
    </source>
</evidence>
<proteinExistence type="predicted"/>
<dbReference type="EMBL" id="KV453855">
    <property type="protein sequence ID" value="ODV84780.1"/>
    <property type="molecule type" value="Genomic_DNA"/>
</dbReference>
<reference evidence="3" key="1">
    <citation type="submission" date="2016-04" db="EMBL/GenBank/DDBJ databases">
        <title>Comparative genomics of biotechnologically important yeasts.</title>
        <authorList>
            <consortium name="DOE Joint Genome Institute"/>
            <person name="Riley R."/>
            <person name="Haridas S."/>
            <person name="Wolfe K.H."/>
            <person name="Lopes M.R."/>
            <person name="Hittinger C.T."/>
            <person name="Goker M."/>
            <person name="Salamov A."/>
            <person name="Wisecaver J."/>
            <person name="Long T.M."/>
            <person name="Aerts A.L."/>
            <person name="Barry K."/>
            <person name="Choi C."/>
            <person name="Clum A."/>
            <person name="Coughlan A.Y."/>
            <person name="Deshpande S."/>
            <person name="Douglass A.P."/>
            <person name="Hanson S.J."/>
            <person name="Klenk H.-P."/>
            <person name="Labutti K."/>
            <person name="Lapidus A."/>
            <person name="Lindquist E."/>
            <person name="Lipzen A."/>
            <person name="Meier-Kolthoff J.P."/>
            <person name="Ohm R.A."/>
            <person name="Otillar R.P."/>
            <person name="Pangilinan J."/>
            <person name="Peng Y."/>
            <person name="Rokas A."/>
            <person name="Rosa C.A."/>
            <person name="Scheuner C."/>
            <person name="Sibirny A.A."/>
            <person name="Slot J.C."/>
            <person name="Stielow J.B."/>
            <person name="Sun H."/>
            <person name="Kurtzman C.P."/>
            <person name="Blackwell M."/>
            <person name="Grigoriev I.V."/>
            <person name="Jeffries T.W."/>
        </authorList>
    </citation>
    <scope>NUCLEOTIDE SEQUENCE [LARGE SCALE GENOMIC DNA]</scope>
    <source>
        <strain evidence="3">NRRL YB-2248</strain>
    </source>
</reference>
<keyword evidence="3" id="KW-1185">Reference proteome</keyword>
<dbReference type="OrthoDB" id="3997800at2759"/>
<evidence type="ECO:0000313" key="3">
    <source>
        <dbReference type="Proteomes" id="UP000094801"/>
    </source>
</evidence>
<feature type="region of interest" description="Disordered" evidence="1">
    <location>
        <begin position="138"/>
        <end position="184"/>
    </location>
</feature>
<dbReference type="AlphaFoldDB" id="A0A1E4SZ76"/>
<gene>
    <name evidence="2" type="ORF">CANARDRAFT_28918</name>
</gene>
<feature type="compositionally biased region" description="Low complexity" evidence="1">
    <location>
        <begin position="138"/>
        <end position="149"/>
    </location>
</feature>
<accession>A0A1E4SZ76</accession>
<sequence length="184" mass="20200">MYTAQTRAPTQSNRILSQIPLIVTPGKYSRPKPVTLPYDFPQLPVAFQANDGENSSLDNKLHDIADQYDQLIEQLTTENLDKPTSNSFLNPTLRSSLVKAYDDWESNTLKKLAPGYFDSNGGVSSVMVPTVRSAVATPTPTPTANVEVANVSISSNEGVTGKNEDEDEDEDESIVRDQLQNLKV</sequence>
<name>A0A1E4SZ76_9ASCO</name>
<organism evidence="2 3">
    <name type="scientific">[Candida] arabinofermentans NRRL YB-2248</name>
    <dbReference type="NCBI Taxonomy" id="983967"/>
    <lineage>
        <taxon>Eukaryota</taxon>
        <taxon>Fungi</taxon>
        <taxon>Dikarya</taxon>
        <taxon>Ascomycota</taxon>
        <taxon>Saccharomycotina</taxon>
        <taxon>Pichiomycetes</taxon>
        <taxon>Pichiales</taxon>
        <taxon>Pichiaceae</taxon>
        <taxon>Ogataea</taxon>
        <taxon>Ogataea/Candida clade</taxon>
    </lineage>
</organism>
<evidence type="ECO:0000256" key="1">
    <source>
        <dbReference type="SAM" id="MobiDB-lite"/>
    </source>
</evidence>